<feature type="transmembrane region" description="Helical" evidence="1">
    <location>
        <begin position="12"/>
        <end position="30"/>
    </location>
</feature>
<sequence length="58" mass="5730">DVNKRNQWRALVAPVLGGIASAVIALVGGFDLASAIAIGVGAGGVGSSARDLVKDVKK</sequence>
<comment type="caution">
    <text evidence="2">The sequence shown here is derived from an EMBL/GenBank/DDBJ whole genome shotgun (WGS) entry which is preliminary data.</text>
</comment>
<organism evidence="2">
    <name type="scientific">marine sediment metagenome</name>
    <dbReference type="NCBI Taxonomy" id="412755"/>
    <lineage>
        <taxon>unclassified sequences</taxon>
        <taxon>metagenomes</taxon>
        <taxon>ecological metagenomes</taxon>
    </lineage>
</organism>
<gene>
    <name evidence="2" type="ORF">LCGC14_1532890</name>
</gene>
<accession>A0A0F9LBB2</accession>
<protein>
    <recommendedName>
        <fullName evidence="3">Holin</fullName>
    </recommendedName>
</protein>
<evidence type="ECO:0000313" key="2">
    <source>
        <dbReference type="EMBL" id="KKM61325.1"/>
    </source>
</evidence>
<reference evidence="2" key="1">
    <citation type="journal article" date="2015" name="Nature">
        <title>Complex archaea that bridge the gap between prokaryotes and eukaryotes.</title>
        <authorList>
            <person name="Spang A."/>
            <person name="Saw J.H."/>
            <person name="Jorgensen S.L."/>
            <person name="Zaremba-Niedzwiedzka K."/>
            <person name="Martijn J."/>
            <person name="Lind A.E."/>
            <person name="van Eijk R."/>
            <person name="Schleper C."/>
            <person name="Guy L."/>
            <person name="Ettema T.J."/>
        </authorList>
    </citation>
    <scope>NUCLEOTIDE SEQUENCE</scope>
</reference>
<evidence type="ECO:0000256" key="1">
    <source>
        <dbReference type="SAM" id="Phobius"/>
    </source>
</evidence>
<keyword evidence="1" id="KW-0812">Transmembrane</keyword>
<proteinExistence type="predicted"/>
<keyword evidence="1" id="KW-1133">Transmembrane helix</keyword>
<evidence type="ECO:0008006" key="3">
    <source>
        <dbReference type="Google" id="ProtNLM"/>
    </source>
</evidence>
<feature type="non-terminal residue" evidence="2">
    <location>
        <position position="1"/>
    </location>
</feature>
<dbReference type="EMBL" id="LAZR01011505">
    <property type="protein sequence ID" value="KKM61325.1"/>
    <property type="molecule type" value="Genomic_DNA"/>
</dbReference>
<name>A0A0F9LBB2_9ZZZZ</name>
<keyword evidence="1" id="KW-0472">Membrane</keyword>
<dbReference type="AlphaFoldDB" id="A0A0F9LBB2"/>